<evidence type="ECO:0000313" key="3">
    <source>
        <dbReference type="Proteomes" id="UP001268089"/>
    </source>
</evidence>
<gene>
    <name evidence="2" type="ORF">J2X15_001840</name>
</gene>
<accession>A0ABU1ZLY7</accession>
<keyword evidence="1" id="KW-0472">Membrane</keyword>
<dbReference type="EMBL" id="JAVDXO010000003">
    <property type="protein sequence ID" value="MDR7306557.1"/>
    <property type="molecule type" value="Genomic_DNA"/>
</dbReference>
<protein>
    <recommendedName>
        <fullName evidence="4">Phage holin family protein</fullName>
    </recommendedName>
</protein>
<name>A0ABU1ZLY7_9BURK</name>
<evidence type="ECO:0000313" key="2">
    <source>
        <dbReference type="EMBL" id="MDR7306557.1"/>
    </source>
</evidence>
<keyword evidence="1" id="KW-1133">Transmembrane helix</keyword>
<evidence type="ECO:0000256" key="1">
    <source>
        <dbReference type="SAM" id="Phobius"/>
    </source>
</evidence>
<comment type="caution">
    <text evidence="2">The sequence shown here is derived from an EMBL/GenBank/DDBJ whole genome shotgun (WGS) entry which is preliminary data.</text>
</comment>
<feature type="transmembrane region" description="Helical" evidence="1">
    <location>
        <begin position="77"/>
        <end position="100"/>
    </location>
</feature>
<organism evidence="2 3">
    <name type="scientific">Rhodoferax saidenbachensis</name>
    <dbReference type="NCBI Taxonomy" id="1484693"/>
    <lineage>
        <taxon>Bacteria</taxon>
        <taxon>Pseudomonadati</taxon>
        <taxon>Pseudomonadota</taxon>
        <taxon>Betaproteobacteria</taxon>
        <taxon>Burkholderiales</taxon>
        <taxon>Comamonadaceae</taxon>
        <taxon>Rhodoferax</taxon>
    </lineage>
</organism>
<proteinExistence type="predicted"/>
<dbReference type="Proteomes" id="UP001268089">
    <property type="component" value="Unassembled WGS sequence"/>
</dbReference>
<dbReference type="RefSeq" id="WP_310341773.1">
    <property type="nucleotide sequence ID" value="NZ_JAVDXO010000003.1"/>
</dbReference>
<feature type="transmembrane region" description="Helical" evidence="1">
    <location>
        <begin position="42"/>
        <end position="65"/>
    </location>
</feature>
<sequence>MHPLLLLLSSRTQLLVEHAEGYAALVAAEAGAASTIWKRSALLNAVALCTFGTAAVLAGVALMLWATVPPQNIQAPWALWVAPLFPAVVALACTLCARVPSHPGTFSQLRQQLKADMALLAEVSQS</sequence>
<evidence type="ECO:0008006" key="4">
    <source>
        <dbReference type="Google" id="ProtNLM"/>
    </source>
</evidence>
<keyword evidence="3" id="KW-1185">Reference proteome</keyword>
<keyword evidence="1" id="KW-0812">Transmembrane</keyword>
<reference evidence="2 3" key="1">
    <citation type="submission" date="2023-07" db="EMBL/GenBank/DDBJ databases">
        <title>Sorghum-associated microbial communities from plants grown in Nebraska, USA.</title>
        <authorList>
            <person name="Schachtman D."/>
        </authorList>
    </citation>
    <scope>NUCLEOTIDE SEQUENCE [LARGE SCALE GENOMIC DNA]</scope>
    <source>
        <strain evidence="2 3">BE308</strain>
    </source>
</reference>